<sequence length="154" mass="17174">MQTEIKFRKDEILFLIGENGMVGISKAGEDKMLFIGTPDSDEIVQYLEEDDLIAVSSFNLGAKYEKGIRSLIYLTRDIESPILVLPKNHPSSKRLKMVLSVGENVRLDCSIIPGTHPEQDILCSCDSLSGLNIIKSEDGVIIEGELKNYKIEPF</sequence>
<dbReference type="EMBL" id="FOTL01000005">
    <property type="protein sequence ID" value="SFL30085.1"/>
    <property type="molecule type" value="Genomic_DNA"/>
</dbReference>
<dbReference type="RefSeq" id="WP_067146487.1">
    <property type="nucleotide sequence ID" value="NZ_CP014265.1"/>
</dbReference>
<dbReference type="Proteomes" id="UP000183442">
    <property type="component" value="Unassembled WGS sequence"/>
</dbReference>
<dbReference type="AlphaFoldDB" id="A0A126QZR7"/>
<accession>A0A126QZR7</accession>
<protein>
    <submittedName>
        <fullName evidence="1">Uncharacterized protein</fullName>
    </submittedName>
</protein>
<evidence type="ECO:0000313" key="4">
    <source>
        <dbReference type="Proteomes" id="UP000183442"/>
    </source>
</evidence>
<reference evidence="3" key="2">
    <citation type="submission" date="2016-02" db="EMBL/GenBank/DDBJ databases">
        <title>The draft genome sequence of the rumen methanogen Methanobrevibacter olleyae YLM1.</title>
        <authorList>
            <consortium name="New Zealand Agricultural Greenhouse Gas Research Centre/Pastoral Greenhouse Gas Research Consortium"/>
            <person name="Kelly W.J."/>
            <person name="Li D."/>
            <person name="Lambie S.C."/>
            <person name="Attwood G.T."/>
            <person name="Altermann E."/>
            <person name="Leahy S.C."/>
        </authorList>
    </citation>
    <scope>NUCLEOTIDE SEQUENCE [LARGE SCALE GENOMIC DNA]</scope>
    <source>
        <strain evidence="3">YLM1</strain>
    </source>
</reference>
<dbReference type="EMBL" id="CP014265">
    <property type="protein sequence ID" value="AMK15328.1"/>
    <property type="molecule type" value="Genomic_DNA"/>
</dbReference>
<gene>
    <name evidence="2" type="ORF">SAMN02910297_00514</name>
    <name evidence="1" type="ORF">YLM1_0771</name>
</gene>
<dbReference type="STRING" id="294671.YLM1_0771"/>
<dbReference type="Proteomes" id="UP000066376">
    <property type="component" value="Chromosome"/>
</dbReference>
<proteinExistence type="predicted"/>
<dbReference type="OrthoDB" id="80177at2157"/>
<organism evidence="1 3">
    <name type="scientific">Methanobrevibacter olleyae</name>
    <dbReference type="NCBI Taxonomy" id="294671"/>
    <lineage>
        <taxon>Archaea</taxon>
        <taxon>Methanobacteriati</taxon>
        <taxon>Methanobacteriota</taxon>
        <taxon>Methanomada group</taxon>
        <taxon>Methanobacteria</taxon>
        <taxon>Methanobacteriales</taxon>
        <taxon>Methanobacteriaceae</taxon>
        <taxon>Methanobrevibacter</taxon>
    </lineage>
</organism>
<keyword evidence="3" id="KW-1185">Reference proteome</keyword>
<evidence type="ECO:0000313" key="1">
    <source>
        <dbReference type="EMBL" id="AMK15328.1"/>
    </source>
</evidence>
<name>A0A126QZR7_METOL</name>
<dbReference type="PATRIC" id="fig|294671.3.peg.804"/>
<reference evidence="4" key="3">
    <citation type="submission" date="2016-10" db="EMBL/GenBank/DDBJ databases">
        <authorList>
            <person name="Varghese N."/>
        </authorList>
    </citation>
    <scope>NUCLEOTIDE SEQUENCE [LARGE SCALE GENOMIC DNA]</scope>
    <source>
        <strain evidence="4">DSM 16632</strain>
    </source>
</reference>
<dbReference type="GeneID" id="28489068"/>
<reference evidence="1 3" key="1">
    <citation type="journal article" date="2016" name="Genome Announc.">
        <title>Draft Genome Sequence of the Rumen Methanogen Methanobrevibacter olleyae YLM1.</title>
        <authorList>
            <person name="Kelly W.J."/>
            <person name="Li D."/>
            <person name="Lambie S.C."/>
            <person name="Cox F."/>
            <person name="Attwood G.T."/>
            <person name="Altermann E."/>
            <person name="Leahy S.C."/>
        </authorList>
    </citation>
    <scope>NUCLEOTIDE SEQUENCE [LARGE SCALE GENOMIC DNA]</scope>
    <source>
        <strain evidence="1 3">YLM1</strain>
    </source>
</reference>
<evidence type="ECO:0000313" key="3">
    <source>
        <dbReference type="Proteomes" id="UP000066376"/>
    </source>
</evidence>
<evidence type="ECO:0000313" key="2">
    <source>
        <dbReference type="EMBL" id="SFL30085.1"/>
    </source>
</evidence>
<dbReference type="KEGG" id="mol:YLM1_0771"/>
<reference evidence="2" key="4">
    <citation type="submission" date="2016-10" db="EMBL/GenBank/DDBJ databases">
        <authorList>
            <person name="de Groot N.N."/>
        </authorList>
    </citation>
    <scope>NUCLEOTIDE SEQUENCE [LARGE SCALE GENOMIC DNA]</scope>
    <source>
        <strain evidence="2">DSM 16632</strain>
    </source>
</reference>